<protein>
    <submittedName>
        <fullName evidence="1">Uncharacterized protein</fullName>
    </submittedName>
</protein>
<proteinExistence type="predicted"/>
<accession>A0ABV3SLV8</accession>
<reference evidence="1 2" key="1">
    <citation type="submission" date="2024-05" db="EMBL/GenBank/DDBJ databases">
        <authorList>
            <person name="Jiang F."/>
        </authorList>
    </citation>
    <scope>NUCLEOTIDE SEQUENCE [LARGE SCALE GENOMIC DNA]</scope>
    <source>
        <strain evidence="1 2">LZ166</strain>
    </source>
</reference>
<keyword evidence="2" id="KW-1185">Reference proteome</keyword>
<evidence type="ECO:0000313" key="2">
    <source>
        <dbReference type="Proteomes" id="UP001556692"/>
    </source>
</evidence>
<dbReference type="RefSeq" id="WP_367955643.1">
    <property type="nucleotide sequence ID" value="NZ_JBDPGJ010000004.1"/>
</dbReference>
<comment type="caution">
    <text evidence="1">The sequence shown here is derived from an EMBL/GenBank/DDBJ whole genome shotgun (WGS) entry which is preliminary data.</text>
</comment>
<dbReference type="Proteomes" id="UP001556692">
    <property type="component" value="Unassembled WGS sequence"/>
</dbReference>
<sequence>MTRTMLTGSYRILNQTHLERKAGRRTDPRYVFYISLLRNSSYEGYLAEVGSRLVDVPGFKNSPVSGRAEILYCRRNGWIEDAA</sequence>
<gene>
    <name evidence="1" type="ORF">ABGN05_19115</name>
</gene>
<name>A0ABV3SLV8_9HYPH</name>
<dbReference type="EMBL" id="JBDPGJ010000004">
    <property type="protein sequence ID" value="MEX0407775.1"/>
    <property type="molecule type" value="Genomic_DNA"/>
</dbReference>
<organism evidence="1 2">
    <name type="scientific">Aquibium pacificus</name>
    <dbReference type="NCBI Taxonomy" id="3153579"/>
    <lineage>
        <taxon>Bacteria</taxon>
        <taxon>Pseudomonadati</taxon>
        <taxon>Pseudomonadota</taxon>
        <taxon>Alphaproteobacteria</taxon>
        <taxon>Hyphomicrobiales</taxon>
        <taxon>Phyllobacteriaceae</taxon>
        <taxon>Aquibium</taxon>
    </lineage>
</organism>
<evidence type="ECO:0000313" key="1">
    <source>
        <dbReference type="EMBL" id="MEX0407775.1"/>
    </source>
</evidence>